<feature type="transmembrane region" description="Helical" evidence="1">
    <location>
        <begin position="82"/>
        <end position="105"/>
    </location>
</feature>
<proteinExistence type="predicted"/>
<dbReference type="AlphaFoldDB" id="A0AAV4HAU5"/>
<organism evidence="2 3">
    <name type="scientific">Elysia marginata</name>
    <dbReference type="NCBI Taxonomy" id="1093978"/>
    <lineage>
        <taxon>Eukaryota</taxon>
        <taxon>Metazoa</taxon>
        <taxon>Spiralia</taxon>
        <taxon>Lophotrochozoa</taxon>
        <taxon>Mollusca</taxon>
        <taxon>Gastropoda</taxon>
        <taxon>Heterobranchia</taxon>
        <taxon>Euthyneura</taxon>
        <taxon>Panpulmonata</taxon>
        <taxon>Sacoglossa</taxon>
        <taxon>Placobranchoidea</taxon>
        <taxon>Plakobranchidae</taxon>
        <taxon>Elysia</taxon>
    </lineage>
</organism>
<evidence type="ECO:0000256" key="1">
    <source>
        <dbReference type="SAM" id="Phobius"/>
    </source>
</evidence>
<name>A0AAV4HAU5_9GAST</name>
<sequence>MISKSASIKGDEIGSVDSFESLLNEMYDLFDDSGKGNPQTFSQLVDETLKQLELQKASVPLKPAGITKSLEKRKKTTFGKTWKWLVAVLALLLGTCLIVVCPIFYDSLDDTLVSKFLNDPYVQTVLPKEYSYQMGVFYMNLKSSFAMIIRRFATYLGTQRMVGSFWTTEKGIENDKLCFLSNPVFKQPSPQSCSLCHGTEEVLLHQDPFETSEENTGALEILLADNNIHVFERSGLNTSLDVLQQHVSNNLHAIELNQHSFQSNISFVASVKDLGKKEIISQLINDIPLGGHIVWYSNEMFILYIQGLGSRTIRLLPPAGCVVKCNTHTVTMETSDILVYDASVWTAYSLPYKLESSFAYVTHLLLEYTE</sequence>
<comment type="caution">
    <text evidence="2">The sequence shown here is derived from an EMBL/GenBank/DDBJ whole genome shotgun (WGS) entry which is preliminary data.</text>
</comment>
<keyword evidence="1" id="KW-0812">Transmembrane</keyword>
<dbReference type="Proteomes" id="UP000762676">
    <property type="component" value="Unassembled WGS sequence"/>
</dbReference>
<evidence type="ECO:0000313" key="3">
    <source>
        <dbReference type="Proteomes" id="UP000762676"/>
    </source>
</evidence>
<accession>A0AAV4HAU5</accession>
<evidence type="ECO:0000313" key="2">
    <source>
        <dbReference type="EMBL" id="GFR94871.1"/>
    </source>
</evidence>
<keyword evidence="1" id="KW-1133">Transmembrane helix</keyword>
<keyword evidence="3" id="KW-1185">Reference proteome</keyword>
<reference evidence="2 3" key="1">
    <citation type="journal article" date="2021" name="Elife">
        <title>Chloroplast acquisition without the gene transfer in kleptoplastic sea slugs, Plakobranchus ocellatus.</title>
        <authorList>
            <person name="Maeda T."/>
            <person name="Takahashi S."/>
            <person name="Yoshida T."/>
            <person name="Shimamura S."/>
            <person name="Takaki Y."/>
            <person name="Nagai Y."/>
            <person name="Toyoda A."/>
            <person name="Suzuki Y."/>
            <person name="Arimoto A."/>
            <person name="Ishii H."/>
            <person name="Satoh N."/>
            <person name="Nishiyama T."/>
            <person name="Hasebe M."/>
            <person name="Maruyama T."/>
            <person name="Minagawa J."/>
            <person name="Obokata J."/>
            <person name="Shigenobu S."/>
        </authorList>
    </citation>
    <scope>NUCLEOTIDE SEQUENCE [LARGE SCALE GENOMIC DNA]</scope>
</reference>
<protein>
    <submittedName>
        <fullName evidence="2">Uncharacterized protein</fullName>
    </submittedName>
</protein>
<gene>
    <name evidence="2" type="ORF">ElyMa_004414700</name>
</gene>
<keyword evidence="1" id="KW-0472">Membrane</keyword>
<dbReference type="EMBL" id="BMAT01008900">
    <property type="protein sequence ID" value="GFR94871.1"/>
    <property type="molecule type" value="Genomic_DNA"/>
</dbReference>